<reference evidence="3 4" key="1">
    <citation type="journal article" date="2009" name="Stand. Genomic Sci.">
        <title>Complete genome sequence of Dyadobacter fermentans type strain (NS114).</title>
        <authorList>
            <person name="Lang E."/>
            <person name="Lapidus A."/>
            <person name="Chertkov O."/>
            <person name="Brettin T."/>
            <person name="Detter J.C."/>
            <person name="Han C."/>
            <person name="Copeland A."/>
            <person name="Glavina Del Rio T."/>
            <person name="Nolan M."/>
            <person name="Chen F."/>
            <person name="Lucas S."/>
            <person name="Tice H."/>
            <person name="Cheng J.F."/>
            <person name="Land M."/>
            <person name="Hauser L."/>
            <person name="Chang Y.J."/>
            <person name="Jeffries C.D."/>
            <person name="Kopitz M."/>
            <person name="Bruce D."/>
            <person name="Goodwin L."/>
            <person name="Pitluck S."/>
            <person name="Ovchinnikova G."/>
            <person name="Pati A."/>
            <person name="Ivanova N."/>
            <person name="Mavrommatis K."/>
            <person name="Chen A."/>
            <person name="Palaniappan K."/>
            <person name="Chain P."/>
            <person name="Bristow J."/>
            <person name="Eisen J.A."/>
            <person name="Markowitz V."/>
            <person name="Hugenholtz P."/>
            <person name="Goker M."/>
            <person name="Rohde M."/>
            <person name="Kyrpides N.C."/>
            <person name="Klenk H.P."/>
        </authorList>
    </citation>
    <scope>NUCLEOTIDE SEQUENCE [LARGE SCALE GENOMIC DNA]</scope>
    <source>
        <strain evidence="4">ATCC 700827 / DSM 18053 / CIP 107007 / KCTC 52180 / NS114</strain>
    </source>
</reference>
<protein>
    <submittedName>
        <fullName evidence="3">Two component transcriptional regulator, LuxR family</fullName>
    </submittedName>
</protein>
<dbReference type="InterPro" id="IPR039420">
    <property type="entry name" value="WalR-like"/>
</dbReference>
<dbReference type="InterPro" id="IPR000792">
    <property type="entry name" value="Tscrpt_reg_LuxR_C"/>
</dbReference>
<keyword evidence="1" id="KW-0238">DNA-binding</keyword>
<dbReference type="KEGG" id="dfe:Dfer_2336"/>
<dbReference type="GO" id="GO:0006355">
    <property type="term" value="P:regulation of DNA-templated transcription"/>
    <property type="evidence" value="ECO:0007669"/>
    <property type="project" value="InterPro"/>
</dbReference>
<dbReference type="GO" id="GO:0003677">
    <property type="term" value="F:DNA binding"/>
    <property type="evidence" value="ECO:0007669"/>
    <property type="project" value="UniProtKB-KW"/>
</dbReference>
<name>C6VZS7_DYAFD</name>
<dbReference type="HOGENOM" id="CLU_1319253_0_0_10"/>
<gene>
    <name evidence="3" type="ordered locus">Dfer_2336</name>
</gene>
<feature type="domain" description="HTH luxR-type" evidence="2">
    <location>
        <begin position="141"/>
        <end position="198"/>
    </location>
</feature>
<dbReference type="Proteomes" id="UP000002011">
    <property type="component" value="Chromosome"/>
</dbReference>
<evidence type="ECO:0000313" key="3">
    <source>
        <dbReference type="EMBL" id="ACT93555.1"/>
    </source>
</evidence>
<evidence type="ECO:0000259" key="2">
    <source>
        <dbReference type="SMART" id="SM00421"/>
    </source>
</evidence>
<organism evidence="3 4">
    <name type="scientific">Dyadobacter fermentans (strain ATCC 700827 / DSM 18053 / CIP 107007 / KCTC 52180 / NS114)</name>
    <dbReference type="NCBI Taxonomy" id="471854"/>
    <lineage>
        <taxon>Bacteria</taxon>
        <taxon>Pseudomonadati</taxon>
        <taxon>Bacteroidota</taxon>
        <taxon>Cytophagia</taxon>
        <taxon>Cytophagales</taxon>
        <taxon>Spirosomataceae</taxon>
        <taxon>Dyadobacter</taxon>
    </lineage>
</organism>
<dbReference type="PANTHER" id="PTHR43214:SF17">
    <property type="entry name" value="TRANSCRIPTIONAL REGULATORY PROTEIN RCSB"/>
    <property type="match status" value="1"/>
</dbReference>
<dbReference type="Gene3D" id="3.40.50.2300">
    <property type="match status" value="1"/>
</dbReference>
<dbReference type="SUPFAM" id="SSF52172">
    <property type="entry name" value="CheY-like"/>
    <property type="match status" value="1"/>
</dbReference>
<dbReference type="RefSeq" id="WP_015811805.1">
    <property type="nucleotide sequence ID" value="NC_013037.1"/>
</dbReference>
<proteinExistence type="predicted"/>
<dbReference type="STRING" id="471854.Dfer_2336"/>
<dbReference type="EMBL" id="CP001619">
    <property type="protein sequence ID" value="ACT93555.1"/>
    <property type="molecule type" value="Genomic_DNA"/>
</dbReference>
<dbReference type="InterPro" id="IPR016032">
    <property type="entry name" value="Sig_transdc_resp-reg_C-effctor"/>
</dbReference>
<dbReference type="SUPFAM" id="SSF46894">
    <property type="entry name" value="C-terminal effector domain of the bipartite response regulators"/>
    <property type="match status" value="1"/>
</dbReference>
<accession>C6VZS7</accession>
<dbReference type="InterPro" id="IPR011006">
    <property type="entry name" value="CheY-like_superfamily"/>
</dbReference>
<dbReference type="AlphaFoldDB" id="C6VZS7"/>
<sequence>MAILIVTDNPALNIGLRSIIISEFDDTLILESDSLQNSLSAYQAGQVKTLVLDAGVADGKDASLLDAFRQCHPDVAVVVHLGDDFQYIYAFIRTGIHALISKKSDAVEILEAIQVAQRKARFIGFDVQQVLLSHIAADPASRELTRRERLIADLLAANVPYRQIAEAAKINIEKISEYRQAIFEKLSVDNNEELAMKLTWQLGKDAKR</sequence>
<dbReference type="SMART" id="SM00421">
    <property type="entry name" value="HTH_LUXR"/>
    <property type="match status" value="1"/>
</dbReference>
<dbReference type="OrthoDB" id="943219at2"/>
<dbReference type="eggNOG" id="COG2197">
    <property type="taxonomic scope" value="Bacteria"/>
</dbReference>
<dbReference type="PANTHER" id="PTHR43214">
    <property type="entry name" value="TWO-COMPONENT RESPONSE REGULATOR"/>
    <property type="match status" value="1"/>
</dbReference>
<evidence type="ECO:0000313" key="4">
    <source>
        <dbReference type="Proteomes" id="UP000002011"/>
    </source>
</evidence>
<keyword evidence="4" id="KW-1185">Reference proteome</keyword>
<dbReference type="Pfam" id="PF00196">
    <property type="entry name" value="GerE"/>
    <property type="match status" value="1"/>
</dbReference>
<evidence type="ECO:0000256" key="1">
    <source>
        <dbReference type="ARBA" id="ARBA00023125"/>
    </source>
</evidence>